<evidence type="ECO:0008006" key="3">
    <source>
        <dbReference type="Google" id="ProtNLM"/>
    </source>
</evidence>
<dbReference type="VEuPathDB" id="FungiDB:ASPTUDRAFT_702542"/>
<protein>
    <recommendedName>
        <fullName evidence="3">Fungal N-terminal domain-containing protein</fullName>
    </recommendedName>
</protein>
<dbReference type="EMBL" id="KV878204">
    <property type="protein sequence ID" value="OJI83101.1"/>
    <property type="molecule type" value="Genomic_DNA"/>
</dbReference>
<organism evidence="1 2">
    <name type="scientific">Aspergillus tubingensis (strain CBS 134.48)</name>
    <dbReference type="NCBI Taxonomy" id="767770"/>
    <lineage>
        <taxon>Eukaryota</taxon>
        <taxon>Fungi</taxon>
        <taxon>Dikarya</taxon>
        <taxon>Ascomycota</taxon>
        <taxon>Pezizomycotina</taxon>
        <taxon>Eurotiomycetes</taxon>
        <taxon>Eurotiomycetidae</taxon>
        <taxon>Eurotiales</taxon>
        <taxon>Aspergillaceae</taxon>
        <taxon>Aspergillus</taxon>
        <taxon>Aspergillus subgen. Circumdati</taxon>
    </lineage>
</organism>
<keyword evidence="2" id="KW-1185">Reference proteome</keyword>
<evidence type="ECO:0000313" key="2">
    <source>
        <dbReference type="Proteomes" id="UP000184304"/>
    </source>
</evidence>
<accession>A0A1L9N1K6</accession>
<dbReference type="AlphaFoldDB" id="A0A1L9N1K6"/>
<name>A0A1L9N1K6_ASPTC</name>
<evidence type="ECO:0000313" key="1">
    <source>
        <dbReference type="EMBL" id="OJI83101.1"/>
    </source>
</evidence>
<dbReference type="OMA" id="MEVLIRP"/>
<dbReference type="Proteomes" id="UP000184304">
    <property type="component" value="Unassembled WGS sequence"/>
</dbReference>
<reference evidence="2" key="1">
    <citation type="journal article" date="2017" name="Genome Biol.">
        <title>Comparative genomics reveals high biological diversity and specific adaptations in the industrially and medically important fungal genus Aspergillus.</title>
        <authorList>
            <person name="de Vries R.P."/>
            <person name="Riley R."/>
            <person name="Wiebenga A."/>
            <person name="Aguilar-Osorio G."/>
            <person name="Amillis S."/>
            <person name="Uchima C.A."/>
            <person name="Anderluh G."/>
            <person name="Asadollahi M."/>
            <person name="Askin M."/>
            <person name="Barry K."/>
            <person name="Battaglia E."/>
            <person name="Bayram O."/>
            <person name="Benocci T."/>
            <person name="Braus-Stromeyer S.A."/>
            <person name="Caldana C."/>
            <person name="Canovas D."/>
            <person name="Cerqueira G.C."/>
            <person name="Chen F."/>
            <person name="Chen W."/>
            <person name="Choi C."/>
            <person name="Clum A."/>
            <person name="Dos Santos R.A."/>
            <person name="Damasio A.R."/>
            <person name="Diallinas G."/>
            <person name="Emri T."/>
            <person name="Fekete E."/>
            <person name="Flipphi M."/>
            <person name="Freyberg S."/>
            <person name="Gallo A."/>
            <person name="Gournas C."/>
            <person name="Habgood R."/>
            <person name="Hainaut M."/>
            <person name="Harispe M.L."/>
            <person name="Henrissat B."/>
            <person name="Hilden K.S."/>
            <person name="Hope R."/>
            <person name="Hossain A."/>
            <person name="Karabika E."/>
            <person name="Karaffa L."/>
            <person name="Karanyi Z."/>
            <person name="Krasevec N."/>
            <person name="Kuo A."/>
            <person name="Kusch H."/>
            <person name="LaButti K."/>
            <person name="Lagendijk E.L."/>
            <person name="Lapidus A."/>
            <person name="Levasseur A."/>
            <person name="Lindquist E."/>
            <person name="Lipzen A."/>
            <person name="Logrieco A.F."/>
            <person name="MacCabe A."/>
            <person name="Maekelae M.R."/>
            <person name="Malavazi I."/>
            <person name="Melin P."/>
            <person name="Meyer V."/>
            <person name="Mielnichuk N."/>
            <person name="Miskei M."/>
            <person name="Molnar A.P."/>
            <person name="Mule G."/>
            <person name="Ngan C.Y."/>
            <person name="Orejas M."/>
            <person name="Orosz E."/>
            <person name="Ouedraogo J.P."/>
            <person name="Overkamp K.M."/>
            <person name="Park H.-S."/>
            <person name="Perrone G."/>
            <person name="Piumi F."/>
            <person name="Punt P.J."/>
            <person name="Ram A.F."/>
            <person name="Ramon A."/>
            <person name="Rauscher S."/>
            <person name="Record E."/>
            <person name="Riano-Pachon D.M."/>
            <person name="Robert V."/>
            <person name="Roehrig J."/>
            <person name="Ruller R."/>
            <person name="Salamov A."/>
            <person name="Salih N.S."/>
            <person name="Samson R.A."/>
            <person name="Sandor E."/>
            <person name="Sanguinetti M."/>
            <person name="Schuetze T."/>
            <person name="Sepcic K."/>
            <person name="Shelest E."/>
            <person name="Sherlock G."/>
            <person name="Sophianopoulou V."/>
            <person name="Squina F.M."/>
            <person name="Sun H."/>
            <person name="Susca A."/>
            <person name="Todd R.B."/>
            <person name="Tsang A."/>
            <person name="Unkles S.E."/>
            <person name="van de Wiele N."/>
            <person name="van Rossen-Uffink D."/>
            <person name="Oliveira J.V."/>
            <person name="Vesth T.C."/>
            <person name="Visser J."/>
            <person name="Yu J.-H."/>
            <person name="Zhou M."/>
            <person name="Andersen M.R."/>
            <person name="Archer D.B."/>
            <person name="Baker S.E."/>
            <person name="Benoit I."/>
            <person name="Brakhage A.A."/>
            <person name="Braus G.H."/>
            <person name="Fischer R."/>
            <person name="Frisvad J.C."/>
            <person name="Goldman G.H."/>
            <person name="Houbraken J."/>
            <person name="Oakley B."/>
            <person name="Pocsi I."/>
            <person name="Scazzocchio C."/>
            <person name="Seiboth B."/>
            <person name="vanKuyk P.A."/>
            <person name="Wortman J."/>
            <person name="Dyer P.S."/>
            <person name="Grigoriev I.V."/>
        </authorList>
    </citation>
    <scope>NUCLEOTIDE SEQUENCE [LARGE SCALE GENOMIC DNA]</scope>
    <source>
        <strain evidence="2">CBS 134.48</strain>
    </source>
</reference>
<dbReference type="STRING" id="767770.A0A1L9N1K6"/>
<proteinExistence type="predicted"/>
<sequence length="134" mass="15132">MSDPLSITASVIAVLELAATTTRYLREIKHGAADRLQLRDELRSTSYLLEMLRDRIDDAEDAAVTLGMGKSILTESLFGQRSLSLTWPFTKKDITEKLACLERLKGSLSLVLQNDLIRRIENLQKSVRRSAKRN</sequence>
<gene>
    <name evidence="1" type="ORF">ASPTUDRAFT_702542</name>
</gene>